<dbReference type="GO" id="GO:0005634">
    <property type="term" value="C:nucleus"/>
    <property type="evidence" value="ECO:0007669"/>
    <property type="project" value="TreeGrafter"/>
</dbReference>
<feature type="region of interest" description="Disordered" evidence="4">
    <location>
        <begin position="1701"/>
        <end position="1988"/>
    </location>
</feature>
<dbReference type="GO" id="GO:0000027">
    <property type="term" value="P:ribosomal large subunit assembly"/>
    <property type="evidence" value="ECO:0007669"/>
    <property type="project" value="TreeGrafter"/>
</dbReference>
<feature type="compositionally biased region" description="Acidic residues" evidence="4">
    <location>
        <begin position="1736"/>
        <end position="1758"/>
    </location>
</feature>
<feature type="coiled-coil region" evidence="3">
    <location>
        <begin position="630"/>
        <end position="657"/>
    </location>
</feature>
<feature type="compositionally biased region" description="Acidic residues" evidence="4">
    <location>
        <begin position="1789"/>
        <end position="1829"/>
    </location>
</feature>
<dbReference type="Proteomes" id="UP001432027">
    <property type="component" value="Unassembled WGS sequence"/>
</dbReference>
<evidence type="ECO:0000256" key="4">
    <source>
        <dbReference type="SAM" id="MobiDB-lite"/>
    </source>
</evidence>
<proteinExistence type="predicted"/>
<accession>A0AAV5U332</accession>
<keyword evidence="1" id="KW-0547">Nucleotide-binding</keyword>
<evidence type="ECO:0000256" key="1">
    <source>
        <dbReference type="ARBA" id="ARBA00022741"/>
    </source>
</evidence>
<feature type="compositionally biased region" description="Acidic residues" evidence="4">
    <location>
        <begin position="1912"/>
        <end position="1961"/>
    </location>
</feature>
<sequence length="1988" mass="228450">NCSSAVLDRLNTSLESGGSLVLSESRGDFQPIYPHPDFRVILSMDSSEGEISRAMRNRSVEIYMEEMSGWNGEERDIHTLITSLSGKKNVSRELCGALVGLPSRSILFSGLILSQYEEEAVAKLANRLLDDGMSDGKISERVTIPRLNEWKDVEKMSEWMISLWKEASDGEGERFSLPLLPLFASSSNMIRSNAWKEHFGPRGLKLMEEVSYLLPSSPSNHPIDPSFHGDHTITPLHSLSSSILVQWLHLITMEMEKEKLSALSMSQSLSLYKMTNSAFYFNQMEASGKIIGQIMDNVSRIVQGMEVPSDTVFPLCLSIFSLYHSLSRSISIRSGDSRIRIAYSELKKMMDAEEMRMELVELEEWSVPHSISQFFSRYNEERLMDPFTQKEQVERLKEVVRGMREMGEWTDTKDSSFFSLVTTLGRRLEKSLSLNGSTHHMMCMNTLDNGWMRVMESLPWKKEESSRESVISCLLSTHVYDDVSLSSLIFTSPVSLILSSVWQKLGWDSDMRCITVRNLRDLSFDSFMSQLWRIGANSRRIDTTVRKSTRLIGEDNVNSSAMLSYGIGVMEKSLPPLSSLDPVIYGEEYGDILKEQMRVVEGLIGTLERWRRMIGGKGYLTDETSTHPFIKSLYRSRKELREKIEKMEKMENGEEIVAYREETKLYAVMCREMDSLLKLCCNLNELVGDERWRGAEDMDFMSTHVVSARMSVKTFLEDSLLRFGSLMDVMGGYWNGVWIVYNSLNMIHYEMVLHSTRLSLISSTAFPPHLESPSLSSLGLIRNSLVDWAIRASSPLPLDLQSALIEWKVSKGEAGMVEIEWTRNQWMKWYEKNTKKENEKEFEYREKTMEEKEEMEMDEMFGELNGMEGVVGEETLTQLLDSFTKTDENKERERNRPLDGRKRLVTAIAYLSSLSSQCGVMEKWKNAGLDASLYTFSSLSSSNESVVDVYRETSWSEVKESIEECMRFKEKTEELRDKWPEVQSLSLIMDAIESLMDSSLSIGQMRMAEKLEKIIEESEEWEKLADRSHSLESVLFPLRERLVKWKKMEIVSWNRLVSRVKKDCEDRAALVAFPLFDALLKGEVTEESMVAMACDWIAHSSLIDFHQRLKSVDCLAQWARVVEKESMGEKLKNVVGYYRQLRGKVNGKLKEIVDPMERLMKDLVKIAQYKDLNILSIKASSKKNHIQLFKLVRRLKNEGGSEISGLMDGTMDIEGWRKVEEGREMEDMEIIEEEEERGIVKRAKEISREIVEKRMKILDSQSWIEMGETIEEVMKHCGTRIEYSGDEKEMESQQGRERNSRQREVALVIKESQGLGVNSRRGMTLNGEDLSRRSLTELNPSMEKKKNIIRAVALARSILIRRGMKPNEQLSTSTRGHLLGMVEYGCHWIMENESRIDRWKIMEKEMERLMECVRNENENRKMGMEHIDHREVRTKIERMNDVSTQLDEVIQSMRMRLSIVPTPSTTVTEEGDDWWSPLSRLSSSSEDLPRVIKMVDDMKNVIERINHQMEILTHNGSCGIYLISTIKCASELIVNLLDELIEKMDECQNWFEEETDVIRELAIDLISINENILTLSTIHISFFLPTEPFLLFIQRLYKSSVERREDWEGKDIDVLSISSSSLIEARPEEIISLLSTAIDRVSNGDLMEKMDTITQLFSIASRLLKCIVSIHERCSHGVAVMIHRLAELGIHLMEKGYLNTIPKEDRKEEGEGKEMDGEDGGGGGMGEGKGNKDVTEEMEETGQIEGLQGDEEEEDEGGDGGKGEKNDRPIEMEEDFAKDIEDVDKGGESGDEEGEDGEEPPMDDGMGDVEEKEDEEIDPHLWDEDEKEEKDDKKRDDDDKGADEQIGEMAAREDRDADMNEDEKEKEGENDENERQDKDGDEDMENMDKNDRDEKEEMEGMKREEESKDDRDGEEEKEEEQMELGEDTVDGDENEENGERDESEEEDDENESINEGEEEKEKEDVVGQLTEEMENGEENEKEEESEKK</sequence>
<organism evidence="5 6">
    <name type="scientific">Pristionchus entomophagus</name>
    <dbReference type="NCBI Taxonomy" id="358040"/>
    <lineage>
        <taxon>Eukaryota</taxon>
        <taxon>Metazoa</taxon>
        <taxon>Ecdysozoa</taxon>
        <taxon>Nematoda</taxon>
        <taxon>Chromadorea</taxon>
        <taxon>Rhabditida</taxon>
        <taxon>Rhabditina</taxon>
        <taxon>Diplogasteromorpha</taxon>
        <taxon>Diplogasteroidea</taxon>
        <taxon>Neodiplogasteridae</taxon>
        <taxon>Pristionchus</taxon>
    </lineage>
</organism>
<dbReference type="GO" id="GO:0000055">
    <property type="term" value="P:ribosomal large subunit export from nucleus"/>
    <property type="evidence" value="ECO:0007669"/>
    <property type="project" value="TreeGrafter"/>
</dbReference>
<dbReference type="EMBL" id="BTSX01000005">
    <property type="protein sequence ID" value="GMT00594.1"/>
    <property type="molecule type" value="Genomic_DNA"/>
</dbReference>
<evidence type="ECO:0000256" key="3">
    <source>
        <dbReference type="SAM" id="Coils"/>
    </source>
</evidence>
<reference evidence="5" key="1">
    <citation type="submission" date="2023-10" db="EMBL/GenBank/DDBJ databases">
        <title>Genome assembly of Pristionchus species.</title>
        <authorList>
            <person name="Yoshida K."/>
            <person name="Sommer R.J."/>
        </authorList>
    </citation>
    <scope>NUCLEOTIDE SEQUENCE</scope>
    <source>
        <strain evidence="5">RS0144</strain>
    </source>
</reference>
<feature type="compositionally biased region" description="Basic and acidic residues" evidence="4">
    <location>
        <begin position="1759"/>
        <end position="1788"/>
    </location>
</feature>
<feature type="non-terminal residue" evidence="5">
    <location>
        <position position="1988"/>
    </location>
</feature>
<feature type="compositionally biased region" description="Basic and acidic residues" evidence="4">
    <location>
        <begin position="1886"/>
        <end position="1911"/>
    </location>
</feature>
<evidence type="ECO:0000256" key="2">
    <source>
        <dbReference type="ARBA" id="ARBA00022840"/>
    </source>
</evidence>
<feature type="non-terminal residue" evidence="5">
    <location>
        <position position="1"/>
    </location>
</feature>
<keyword evidence="6" id="KW-1185">Reference proteome</keyword>
<dbReference type="PANTHER" id="PTHR48103:SF2">
    <property type="entry name" value="MIDASIN"/>
    <property type="match status" value="1"/>
</dbReference>
<dbReference type="GO" id="GO:0005524">
    <property type="term" value="F:ATP binding"/>
    <property type="evidence" value="ECO:0007669"/>
    <property type="project" value="UniProtKB-KW"/>
</dbReference>
<protein>
    <recommendedName>
        <fullName evidence="7">VWFA domain-containing protein</fullName>
    </recommendedName>
</protein>
<dbReference type="PANTHER" id="PTHR48103">
    <property type="entry name" value="MIDASIN-RELATED"/>
    <property type="match status" value="1"/>
</dbReference>
<feature type="compositionally biased region" description="Basic and acidic residues" evidence="4">
    <location>
        <begin position="1850"/>
        <end position="1878"/>
    </location>
</feature>
<evidence type="ECO:0008006" key="7">
    <source>
        <dbReference type="Google" id="ProtNLM"/>
    </source>
</evidence>
<evidence type="ECO:0000313" key="6">
    <source>
        <dbReference type="Proteomes" id="UP001432027"/>
    </source>
</evidence>
<evidence type="ECO:0000313" key="5">
    <source>
        <dbReference type="EMBL" id="GMT00594.1"/>
    </source>
</evidence>
<feature type="compositionally biased region" description="Basic and acidic residues" evidence="4">
    <location>
        <begin position="1702"/>
        <end position="1715"/>
    </location>
</feature>
<gene>
    <name evidence="5" type="ORF">PENTCL1PPCAC_22768</name>
</gene>
<name>A0AAV5U332_9BILA</name>
<keyword evidence="3" id="KW-0175">Coiled coil</keyword>
<keyword evidence="2" id="KW-0067">ATP-binding</keyword>
<dbReference type="GO" id="GO:0030687">
    <property type="term" value="C:preribosome, large subunit precursor"/>
    <property type="evidence" value="ECO:0007669"/>
    <property type="project" value="TreeGrafter"/>
</dbReference>
<comment type="caution">
    <text evidence="5">The sequence shown here is derived from an EMBL/GenBank/DDBJ whole genome shotgun (WGS) entry which is preliminary data.</text>
</comment>
<feature type="compositionally biased region" description="Acidic residues" evidence="4">
    <location>
        <begin position="1971"/>
        <end position="1988"/>
    </location>
</feature>